<dbReference type="InterPro" id="IPR012337">
    <property type="entry name" value="RNaseH-like_sf"/>
</dbReference>
<feature type="domain" description="TTF-type" evidence="1">
    <location>
        <begin position="90"/>
        <end position="183"/>
    </location>
</feature>
<dbReference type="RefSeq" id="XP_009762722.1">
    <property type="nucleotide sequence ID" value="XM_009764420.1"/>
</dbReference>
<dbReference type="GeneID" id="104214708"/>
<evidence type="ECO:0000313" key="3">
    <source>
        <dbReference type="RefSeq" id="XP_009762722.1"/>
    </source>
</evidence>
<organism evidence="2 3">
    <name type="scientific">Nicotiana sylvestris</name>
    <name type="common">Wood tobacco</name>
    <name type="synonym">South American tobacco</name>
    <dbReference type="NCBI Taxonomy" id="4096"/>
    <lineage>
        <taxon>Eukaryota</taxon>
        <taxon>Viridiplantae</taxon>
        <taxon>Streptophyta</taxon>
        <taxon>Embryophyta</taxon>
        <taxon>Tracheophyta</taxon>
        <taxon>Spermatophyta</taxon>
        <taxon>Magnoliopsida</taxon>
        <taxon>eudicotyledons</taxon>
        <taxon>Gunneridae</taxon>
        <taxon>Pentapetalae</taxon>
        <taxon>asterids</taxon>
        <taxon>lamiids</taxon>
        <taxon>Solanales</taxon>
        <taxon>Solanaceae</taxon>
        <taxon>Nicotianoideae</taxon>
        <taxon>Nicotianeae</taxon>
        <taxon>Nicotiana</taxon>
    </lineage>
</organism>
<dbReference type="PANTHER" id="PTHR45749:SF34">
    <property type="entry name" value="ZINC FINGER MYM-TYPE PROTEIN 1-LIKE"/>
    <property type="match status" value="1"/>
</dbReference>
<dbReference type="InterPro" id="IPR006580">
    <property type="entry name" value="Znf_TTF"/>
</dbReference>
<accession>A0A1U7V3B5</accession>
<evidence type="ECO:0000313" key="2">
    <source>
        <dbReference type="Proteomes" id="UP000189701"/>
    </source>
</evidence>
<dbReference type="KEGG" id="nsy:104214708"/>
<dbReference type="Proteomes" id="UP000189701">
    <property type="component" value="Unplaced"/>
</dbReference>
<dbReference type="OrthoDB" id="1297455at2759"/>
<evidence type="ECO:0000259" key="1">
    <source>
        <dbReference type="SMART" id="SM00597"/>
    </source>
</evidence>
<reference evidence="2" key="1">
    <citation type="journal article" date="2013" name="Genome Biol.">
        <title>Reference genomes and transcriptomes of Nicotiana sylvestris and Nicotiana tomentosiformis.</title>
        <authorList>
            <person name="Sierro N."/>
            <person name="Battey J.N."/>
            <person name="Ouadi S."/>
            <person name="Bovet L."/>
            <person name="Goepfert S."/>
            <person name="Bakaher N."/>
            <person name="Peitsch M.C."/>
            <person name="Ivanov N.V."/>
        </authorList>
    </citation>
    <scope>NUCLEOTIDE SEQUENCE [LARGE SCALE GENOMIC DNA]</scope>
</reference>
<protein>
    <submittedName>
        <fullName evidence="3">Zinc finger MYM-type protein 1-like</fullName>
    </submittedName>
</protein>
<dbReference type="InterPro" id="IPR025398">
    <property type="entry name" value="DUF4371"/>
</dbReference>
<proteinExistence type="predicted"/>
<dbReference type="SMART" id="SM00597">
    <property type="entry name" value="ZnF_TTF"/>
    <property type="match status" value="1"/>
</dbReference>
<sequence>MDRFVTRTNVVQPSFSSINPSIASSIAPEIQRDTFLFYLDLESLNIDSGDRKPITEYNHNILDEVRRHYIKKKPCRPVNHDFPKTKFGKIMRLFCPGWFKGQHSKWLEYDISKDVAYCLVCYLFKNEHESHGITGYAFTKNGFKAWNKAIERFKAHIGEVNSIHNKCFNTMLDLMNQSQSICTSFDKQSEKEKSESRHHLSASISVARFLLRLGLPFRGHDESQSSTNRGIFLELLRWYGDIDRDVGSIILENTPTNEMMYFPNIQKDIVDACAKETIKAIIEDLDGDFFGILVDESKDISHEEQMTLVLRYVNKEGKFIERFVGIVHVSNKSAMSLKKAIYSFLSNHSLSPTQIRGQGYDGASNMQGELNGVKTLILNDCPSSYWIHCFAHQLQLCDDLAVTNILNIVGASFKHRDLLRGHQAKKLEEFLKSGELHTRRGLNQECGLQRPDDTR</sequence>
<keyword evidence="2" id="KW-1185">Reference proteome</keyword>
<dbReference type="Pfam" id="PF14291">
    <property type="entry name" value="DUF4371"/>
    <property type="match status" value="1"/>
</dbReference>
<name>A0A1U7V3B5_NICSY</name>
<dbReference type="PANTHER" id="PTHR45749">
    <property type="match status" value="1"/>
</dbReference>
<reference evidence="3" key="2">
    <citation type="submission" date="2025-08" db="UniProtKB">
        <authorList>
            <consortium name="RefSeq"/>
        </authorList>
    </citation>
    <scope>IDENTIFICATION</scope>
    <source>
        <tissue evidence="3">Leaf</tissue>
    </source>
</reference>
<dbReference type="eggNOG" id="ENOG502QSU3">
    <property type="taxonomic scope" value="Eukaryota"/>
</dbReference>
<dbReference type="AlphaFoldDB" id="A0A1U7V3B5"/>
<dbReference type="SUPFAM" id="SSF53098">
    <property type="entry name" value="Ribonuclease H-like"/>
    <property type="match status" value="1"/>
</dbReference>
<gene>
    <name evidence="3" type="primary">LOC104214708</name>
</gene>
<dbReference type="STRING" id="4096.A0A1U7V3B5"/>